<evidence type="ECO:0000313" key="7">
    <source>
        <dbReference type="EMBL" id="NYI68181.1"/>
    </source>
</evidence>
<dbReference type="GO" id="GO:0005886">
    <property type="term" value="C:plasma membrane"/>
    <property type="evidence" value="ECO:0007669"/>
    <property type="project" value="UniProtKB-SubCell"/>
</dbReference>
<feature type="transmembrane region" description="Helical" evidence="5">
    <location>
        <begin position="295"/>
        <end position="313"/>
    </location>
</feature>
<dbReference type="AlphaFoldDB" id="A0A7Z0II84"/>
<keyword evidence="4 5" id="KW-0472">Membrane</keyword>
<dbReference type="PANTHER" id="PTHR23528:SF1">
    <property type="entry name" value="MAJOR FACILITATOR SUPERFAMILY (MFS) PROFILE DOMAIN-CONTAINING PROTEIN"/>
    <property type="match status" value="1"/>
</dbReference>
<protein>
    <submittedName>
        <fullName evidence="7">MFS family permease</fullName>
    </submittedName>
</protein>
<dbReference type="GO" id="GO:0022857">
    <property type="term" value="F:transmembrane transporter activity"/>
    <property type="evidence" value="ECO:0007669"/>
    <property type="project" value="InterPro"/>
</dbReference>
<feature type="transmembrane region" description="Helical" evidence="5">
    <location>
        <begin position="319"/>
        <end position="337"/>
    </location>
</feature>
<evidence type="ECO:0000256" key="3">
    <source>
        <dbReference type="ARBA" id="ARBA00022989"/>
    </source>
</evidence>
<dbReference type="PROSITE" id="PS50850">
    <property type="entry name" value="MFS"/>
    <property type="match status" value="1"/>
</dbReference>
<dbReference type="InterPro" id="IPR036259">
    <property type="entry name" value="MFS_trans_sf"/>
</dbReference>
<evidence type="ECO:0000259" key="6">
    <source>
        <dbReference type="PROSITE" id="PS50850"/>
    </source>
</evidence>
<evidence type="ECO:0000313" key="8">
    <source>
        <dbReference type="Proteomes" id="UP000539111"/>
    </source>
</evidence>
<sequence>MRAPTEPRRLVGRRWITLFALAWLGIWLAQLTPIQLLLPTQVDLQLQPTQWVDSVVAFGIISGIAGVCALIAYPVTGMLSDRTATRFGRRRPWMVVGTMVFAGALILLGAQHSMIGIGIFWCLALTGFCVLTAALTAIISDQVPVRQRGLVSGWMSAPQAIGIIVGLVLVTALALGQFAGYLLTAVLLVVLVLPFVCLVPEPPAPSTAHRKPALADFWISPRAHPDFGWTLLSRVLVNIGNAFGTTLLLYFLQFGLGDTSAADDLVVLSAIYMVFVLISAVSFGKLSDVIGRRKVFVFTAASLQGIAALLLAFVPSLPVAMVAAGFLGFGFGSFLSVDQALATQVLPNAADRGKDLGIMNIAYAVPQAIAPLAGAGIVALTGGFTVLFLVAGFTALLGALAVVPVKAVR</sequence>
<dbReference type="PANTHER" id="PTHR23528">
    <property type="match status" value="1"/>
</dbReference>
<accession>A0A7Z0II84</accession>
<feature type="transmembrane region" description="Helical" evidence="5">
    <location>
        <begin position="151"/>
        <end position="175"/>
    </location>
</feature>
<evidence type="ECO:0000256" key="1">
    <source>
        <dbReference type="ARBA" id="ARBA00004651"/>
    </source>
</evidence>
<feature type="transmembrane region" description="Helical" evidence="5">
    <location>
        <begin position="181"/>
        <end position="200"/>
    </location>
</feature>
<keyword evidence="3 5" id="KW-1133">Transmembrane helix</keyword>
<dbReference type="Pfam" id="PF07690">
    <property type="entry name" value="MFS_1"/>
    <property type="match status" value="2"/>
</dbReference>
<evidence type="ECO:0000256" key="4">
    <source>
        <dbReference type="ARBA" id="ARBA00023136"/>
    </source>
</evidence>
<feature type="transmembrane region" description="Helical" evidence="5">
    <location>
        <begin position="93"/>
        <end position="112"/>
    </location>
</feature>
<comment type="caution">
    <text evidence="7">The sequence shown here is derived from an EMBL/GenBank/DDBJ whole genome shotgun (WGS) entry which is preliminary data.</text>
</comment>
<dbReference type="InterPro" id="IPR011701">
    <property type="entry name" value="MFS"/>
</dbReference>
<keyword evidence="8" id="KW-1185">Reference proteome</keyword>
<dbReference type="EMBL" id="JACBZP010000001">
    <property type="protein sequence ID" value="NYI68181.1"/>
    <property type="molecule type" value="Genomic_DNA"/>
</dbReference>
<feature type="transmembrane region" description="Helical" evidence="5">
    <location>
        <begin position="55"/>
        <end position="73"/>
    </location>
</feature>
<feature type="domain" description="Major facilitator superfamily (MFS) profile" evidence="6">
    <location>
        <begin position="169"/>
        <end position="409"/>
    </location>
</feature>
<reference evidence="7 8" key="1">
    <citation type="submission" date="2020-07" db="EMBL/GenBank/DDBJ databases">
        <title>Sequencing the genomes of 1000 actinobacteria strains.</title>
        <authorList>
            <person name="Klenk H.-P."/>
        </authorList>
    </citation>
    <scope>NUCLEOTIDE SEQUENCE [LARGE SCALE GENOMIC DNA]</scope>
    <source>
        <strain evidence="7 8">DSM 26341</strain>
    </source>
</reference>
<feature type="transmembrane region" description="Helical" evidence="5">
    <location>
        <begin position="231"/>
        <end position="253"/>
    </location>
</feature>
<dbReference type="Gene3D" id="1.20.1250.20">
    <property type="entry name" value="MFS general substrate transporter like domains"/>
    <property type="match status" value="2"/>
</dbReference>
<feature type="transmembrane region" description="Helical" evidence="5">
    <location>
        <begin position="265"/>
        <end position="283"/>
    </location>
</feature>
<name>A0A7Z0II84_9MICO</name>
<evidence type="ECO:0000256" key="2">
    <source>
        <dbReference type="ARBA" id="ARBA00022692"/>
    </source>
</evidence>
<feature type="transmembrane region" description="Helical" evidence="5">
    <location>
        <begin position="386"/>
        <end position="405"/>
    </location>
</feature>
<dbReference type="Proteomes" id="UP000539111">
    <property type="component" value="Unassembled WGS sequence"/>
</dbReference>
<dbReference type="RefSeq" id="WP_179428562.1">
    <property type="nucleotide sequence ID" value="NZ_JACBZP010000001.1"/>
</dbReference>
<gene>
    <name evidence="7" type="ORF">BJY26_002487</name>
</gene>
<feature type="transmembrane region" description="Helical" evidence="5">
    <location>
        <begin position="118"/>
        <end position="139"/>
    </location>
</feature>
<evidence type="ECO:0000256" key="5">
    <source>
        <dbReference type="SAM" id="Phobius"/>
    </source>
</evidence>
<organism evidence="7 8">
    <name type="scientific">Spelaeicoccus albus</name>
    <dbReference type="NCBI Taxonomy" id="1280376"/>
    <lineage>
        <taxon>Bacteria</taxon>
        <taxon>Bacillati</taxon>
        <taxon>Actinomycetota</taxon>
        <taxon>Actinomycetes</taxon>
        <taxon>Micrococcales</taxon>
        <taxon>Brevibacteriaceae</taxon>
        <taxon>Spelaeicoccus</taxon>
    </lineage>
</organism>
<dbReference type="SUPFAM" id="SSF103473">
    <property type="entry name" value="MFS general substrate transporter"/>
    <property type="match status" value="1"/>
</dbReference>
<feature type="transmembrane region" description="Helical" evidence="5">
    <location>
        <begin position="358"/>
        <end position="380"/>
    </location>
</feature>
<comment type="subcellular location">
    <subcellularLocation>
        <location evidence="1">Cell membrane</location>
        <topology evidence="1">Multi-pass membrane protein</topology>
    </subcellularLocation>
</comment>
<keyword evidence="2 5" id="KW-0812">Transmembrane</keyword>
<proteinExistence type="predicted"/>
<dbReference type="InterPro" id="IPR020846">
    <property type="entry name" value="MFS_dom"/>
</dbReference>